<protein>
    <recommendedName>
        <fullName evidence="3">DUF4468 domain-containing protein</fullName>
    </recommendedName>
</protein>
<proteinExistence type="predicted"/>
<gene>
    <name evidence="1" type="ORF">GCM10022271_26190</name>
</gene>
<dbReference type="EMBL" id="BAABBI010000008">
    <property type="protein sequence ID" value="GAA3792623.1"/>
    <property type="molecule type" value="Genomic_DNA"/>
</dbReference>
<comment type="caution">
    <text evidence="1">The sequence shown here is derived from an EMBL/GenBank/DDBJ whole genome shotgun (WGS) entry which is preliminary data.</text>
</comment>
<name>A0ABP7HH79_9FLAO</name>
<evidence type="ECO:0000313" key="2">
    <source>
        <dbReference type="Proteomes" id="UP001501456"/>
    </source>
</evidence>
<keyword evidence="2" id="KW-1185">Reference proteome</keyword>
<dbReference type="Proteomes" id="UP001501456">
    <property type="component" value="Unassembled WGS sequence"/>
</dbReference>
<sequence>MNFFKNNLPLIKLSLLPFCLIIHLHSYSQDIITKSDGEKIEAKIDLIGTDEVKYKKYNHLDGPSYMIKKSNISEIKFNNGIVQLFNNSKEKDEISLKETKEFIIKTINKHGFEEDTFNRKYKASFEGDYLRLIVLRRNGVDHSNDGILYDFSNVYSFHRVSKRSDKKAFINIWVSILKNKKKNKWDKHKLIMRVDGIPQAESILNALKHYNKLLLDKQKTSDLKF</sequence>
<organism evidence="1 2">
    <name type="scientific">Corallibacter vietnamensis</name>
    <dbReference type="NCBI Taxonomy" id="904130"/>
    <lineage>
        <taxon>Bacteria</taxon>
        <taxon>Pseudomonadati</taxon>
        <taxon>Bacteroidota</taxon>
        <taxon>Flavobacteriia</taxon>
        <taxon>Flavobacteriales</taxon>
        <taxon>Flavobacteriaceae</taxon>
        <taxon>Corallibacter</taxon>
    </lineage>
</organism>
<dbReference type="RefSeq" id="WP_344731076.1">
    <property type="nucleotide sequence ID" value="NZ_BAABBI010000008.1"/>
</dbReference>
<reference evidence="2" key="1">
    <citation type="journal article" date="2019" name="Int. J. Syst. Evol. Microbiol.">
        <title>The Global Catalogue of Microorganisms (GCM) 10K type strain sequencing project: providing services to taxonomists for standard genome sequencing and annotation.</title>
        <authorList>
            <consortium name="The Broad Institute Genomics Platform"/>
            <consortium name="The Broad Institute Genome Sequencing Center for Infectious Disease"/>
            <person name="Wu L."/>
            <person name="Ma J."/>
        </authorList>
    </citation>
    <scope>NUCLEOTIDE SEQUENCE [LARGE SCALE GENOMIC DNA]</scope>
    <source>
        <strain evidence="2">JCM 17525</strain>
    </source>
</reference>
<evidence type="ECO:0000313" key="1">
    <source>
        <dbReference type="EMBL" id="GAA3792623.1"/>
    </source>
</evidence>
<accession>A0ABP7HH79</accession>
<evidence type="ECO:0008006" key="3">
    <source>
        <dbReference type="Google" id="ProtNLM"/>
    </source>
</evidence>